<evidence type="ECO:0000256" key="3">
    <source>
        <dbReference type="ARBA" id="ARBA00022630"/>
    </source>
</evidence>
<evidence type="ECO:0000259" key="6">
    <source>
        <dbReference type="Pfam" id="PF00881"/>
    </source>
</evidence>
<name>A0ABT1C099_9BACT</name>
<evidence type="ECO:0000256" key="2">
    <source>
        <dbReference type="ARBA" id="ARBA00007118"/>
    </source>
</evidence>
<dbReference type="EMBL" id="JAMXLY010000040">
    <property type="protein sequence ID" value="MCO6026132.1"/>
    <property type="molecule type" value="Genomic_DNA"/>
</dbReference>
<dbReference type="Pfam" id="PF00881">
    <property type="entry name" value="Nitroreductase"/>
    <property type="match status" value="2"/>
</dbReference>
<evidence type="ECO:0000256" key="4">
    <source>
        <dbReference type="ARBA" id="ARBA00022643"/>
    </source>
</evidence>
<sequence length="176" mass="19905">MIDNEVLKAIRERRSIRRFKPDQIKDEELKTVLEAGTWAPTGMGKQDPWIVALQDKEQKSRVAEINAEIMGVKSDPYYNAPTIVFVFAPSDCYNYIKDGSLVLENMMLAAHSIGLASCWINREDGVFKTEYGKSLLKKWGLTDENLVGIGALSLGYPASHPHTVKPRKADYYRIIK</sequence>
<reference evidence="7 8" key="1">
    <citation type="submission" date="2022-06" db="EMBL/GenBank/DDBJ databases">
        <title>A taxonomic note on the genus Prevotella: Description of four novel genera and emended description of the genera Hallella and Xylanibacter.</title>
        <authorList>
            <person name="Hitch T.C.A."/>
        </authorList>
    </citation>
    <scope>NUCLEOTIDE SEQUENCE [LARGE SCALE GENOMIC DNA]</scope>
    <source>
        <strain evidence="7 8">DSM 100619</strain>
    </source>
</reference>
<evidence type="ECO:0000256" key="5">
    <source>
        <dbReference type="ARBA" id="ARBA00023002"/>
    </source>
</evidence>
<protein>
    <submittedName>
        <fullName evidence="7">Nitroreductase</fullName>
    </submittedName>
</protein>
<dbReference type="Gene3D" id="3.40.109.10">
    <property type="entry name" value="NADH Oxidase"/>
    <property type="match status" value="1"/>
</dbReference>
<accession>A0ABT1C099</accession>
<keyword evidence="8" id="KW-1185">Reference proteome</keyword>
<evidence type="ECO:0000313" key="8">
    <source>
        <dbReference type="Proteomes" id="UP001204015"/>
    </source>
</evidence>
<keyword evidence="4" id="KW-0288">FMN</keyword>
<evidence type="ECO:0000313" key="7">
    <source>
        <dbReference type="EMBL" id="MCO6026132.1"/>
    </source>
</evidence>
<gene>
    <name evidence="7" type="ORF">NG821_09820</name>
</gene>
<dbReference type="InterPro" id="IPR029479">
    <property type="entry name" value="Nitroreductase"/>
</dbReference>
<proteinExistence type="inferred from homology"/>
<comment type="similarity">
    <text evidence="2">Belongs to the nitroreductase family.</text>
</comment>
<dbReference type="SUPFAM" id="SSF55469">
    <property type="entry name" value="FMN-dependent nitroreductase-like"/>
    <property type="match status" value="1"/>
</dbReference>
<organism evidence="7 8">
    <name type="scientific">Segatella cerevisiae</name>
    <dbReference type="NCBI Taxonomy" id="2053716"/>
    <lineage>
        <taxon>Bacteria</taxon>
        <taxon>Pseudomonadati</taxon>
        <taxon>Bacteroidota</taxon>
        <taxon>Bacteroidia</taxon>
        <taxon>Bacteroidales</taxon>
        <taxon>Prevotellaceae</taxon>
        <taxon>Segatella</taxon>
    </lineage>
</organism>
<dbReference type="PANTHER" id="PTHR43673">
    <property type="entry name" value="NAD(P)H NITROREDUCTASE YDGI-RELATED"/>
    <property type="match status" value="1"/>
</dbReference>
<evidence type="ECO:0000256" key="1">
    <source>
        <dbReference type="ARBA" id="ARBA00001917"/>
    </source>
</evidence>
<dbReference type="InterPro" id="IPR000415">
    <property type="entry name" value="Nitroreductase-like"/>
</dbReference>
<keyword evidence="5" id="KW-0560">Oxidoreductase</keyword>
<dbReference type="CDD" id="cd02136">
    <property type="entry name" value="PnbA_NfnB-like"/>
    <property type="match status" value="1"/>
</dbReference>
<dbReference type="Proteomes" id="UP001204015">
    <property type="component" value="Unassembled WGS sequence"/>
</dbReference>
<feature type="domain" description="Nitroreductase" evidence="6">
    <location>
        <begin position="10"/>
        <end position="75"/>
    </location>
</feature>
<dbReference type="RefSeq" id="WP_252761489.1">
    <property type="nucleotide sequence ID" value="NZ_JAMXLY010000040.1"/>
</dbReference>
<keyword evidence="3" id="KW-0285">Flavoprotein</keyword>
<feature type="domain" description="Nitroreductase" evidence="6">
    <location>
        <begin position="77"/>
        <end position="156"/>
    </location>
</feature>
<dbReference type="PANTHER" id="PTHR43673:SF2">
    <property type="entry name" value="NITROREDUCTASE"/>
    <property type="match status" value="1"/>
</dbReference>
<comment type="cofactor">
    <cofactor evidence="1">
        <name>FMN</name>
        <dbReference type="ChEBI" id="CHEBI:58210"/>
    </cofactor>
</comment>
<comment type="caution">
    <text evidence="7">The sequence shown here is derived from an EMBL/GenBank/DDBJ whole genome shotgun (WGS) entry which is preliminary data.</text>
</comment>